<feature type="transmembrane region" description="Helical" evidence="1">
    <location>
        <begin position="46"/>
        <end position="68"/>
    </location>
</feature>
<dbReference type="Gene3D" id="1.20.1250.20">
    <property type="entry name" value="MFS general substrate transporter like domains"/>
    <property type="match status" value="1"/>
</dbReference>
<sequence length="194" mass="20695">MRSVTNGDGRLVMRVVVTRLLGVGLSAAVLGSLLISLAAGFDWRSVAFGFSIAGLAVVITAFTLRASLGTSWSNGRRFGDVDAPRRLRRAVRRGSVDGLSEDDRRVAAEYARASRDNIVVDAVQNAGLGLSIGMNQVARMLEGTEVEGFTIVLFVVAVGLVVAAVVTALVQDRRRRRFLAVLDTADVARRQPAA</sequence>
<dbReference type="EMBL" id="BAAAJX010000003">
    <property type="protein sequence ID" value="GAA1492716.1"/>
    <property type="molecule type" value="Genomic_DNA"/>
</dbReference>
<keyword evidence="1" id="KW-1133">Transmembrane helix</keyword>
<feature type="transmembrane region" description="Helical" evidence="1">
    <location>
        <begin position="149"/>
        <end position="170"/>
    </location>
</feature>
<reference evidence="2 3" key="1">
    <citation type="journal article" date="2019" name="Int. J. Syst. Evol. Microbiol.">
        <title>The Global Catalogue of Microorganisms (GCM) 10K type strain sequencing project: providing services to taxonomists for standard genome sequencing and annotation.</title>
        <authorList>
            <consortium name="The Broad Institute Genomics Platform"/>
            <consortium name="The Broad Institute Genome Sequencing Center for Infectious Disease"/>
            <person name="Wu L."/>
            <person name="Ma J."/>
        </authorList>
    </citation>
    <scope>NUCLEOTIDE SEQUENCE [LARGE SCALE GENOMIC DNA]</scope>
    <source>
        <strain evidence="2 3">JCM 12140</strain>
    </source>
</reference>
<gene>
    <name evidence="2" type="ORF">GCM10009627_10620</name>
</gene>
<feature type="transmembrane region" description="Helical" evidence="1">
    <location>
        <begin position="20"/>
        <end position="39"/>
    </location>
</feature>
<dbReference type="Proteomes" id="UP001501742">
    <property type="component" value="Unassembled WGS sequence"/>
</dbReference>
<comment type="caution">
    <text evidence="2">The sequence shown here is derived from an EMBL/GenBank/DDBJ whole genome shotgun (WGS) entry which is preliminary data.</text>
</comment>
<name>A0ABN1ZAW1_9MICO</name>
<protein>
    <submittedName>
        <fullName evidence="2">Uncharacterized protein</fullName>
    </submittedName>
</protein>
<evidence type="ECO:0000313" key="2">
    <source>
        <dbReference type="EMBL" id="GAA1492716.1"/>
    </source>
</evidence>
<evidence type="ECO:0000313" key="3">
    <source>
        <dbReference type="Proteomes" id="UP001501742"/>
    </source>
</evidence>
<proteinExistence type="predicted"/>
<dbReference type="InterPro" id="IPR036259">
    <property type="entry name" value="MFS_trans_sf"/>
</dbReference>
<accession>A0ABN1ZAW1</accession>
<keyword evidence="1" id="KW-0812">Transmembrane</keyword>
<keyword evidence="1" id="KW-0472">Membrane</keyword>
<evidence type="ECO:0000256" key="1">
    <source>
        <dbReference type="SAM" id="Phobius"/>
    </source>
</evidence>
<keyword evidence="3" id="KW-1185">Reference proteome</keyword>
<organism evidence="2 3">
    <name type="scientific">Curtobacterium herbarum</name>
    <dbReference type="NCBI Taxonomy" id="150122"/>
    <lineage>
        <taxon>Bacteria</taxon>
        <taxon>Bacillati</taxon>
        <taxon>Actinomycetota</taxon>
        <taxon>Actinomycetes</taxon>
        <taxon>Micrococcales</taxon>
        <taxon>Microbacteriaceae</taxon>
        <taxon>Curtobacterium</taxon>
    </lineage>
</organism>